<proteinExistence type="predicted"/>
<evidence type="ECO:0000256" key="3">
    <source>
        <dbReference type="ARBA" id="ARBA00022801"/>
    </source>
</evidence>
<evidence type="ECO:0000313" key="12">
    <source>
        <dbReference type="Proteomes" id="UP000008062"/>
    </source>
</evidence>
<dbReference type="InParanoid" id="F9X3T7"/>
<feature type="region of interest" description="Disordered" evidence="9">
    <location>
        <begin position="401"/>
        <end position="423"/>
    </location>
</feature>
<dbReference type="GeneID" id="13399850"/>
<evidence type="ECO:0000259" key="10">
    <source>
        <dbReference type="Pfam" id="PF21530"/>
    </source>
</evidence>
<feature type="compositionally biased region" description="Low complexity" evidence="9">
    <location>
        <begin position="185"/>
        <end position="199"/>
    </location>
</feature>
<reference evidence="11 12" key="1">
    <citation type="journal article" date="2011" name="PLoS Genet.">
        <title>Finished genome of the fungal wheat pathogen Mycosphaerella graminicola reveals dispensome structure, chromosome plasticity, and stealth pathogenesis.</title>
        <authorList>
            <person name="Goodwin S.B."/>
            <person name="Ben M'barek S."/>
            <person name="Dhillon B."/>
            <person name="Wittenberg A.H.J."/>
            <person name="Crane C.F."/>
            <person name="Hane J.K."/>
            <person name="Foster A.J."/>
            <person name="Van der Lee T.A.J."/>
            <person name="Grimwood J."/>
            <person name="Aerts A."/>
            <person name="Antoniw J."/>
            <person name="Bailey A."/>
            <person name="Bluhm B."/>
            <person name="Bowler J."/>
            <person name="Bristow J."/>
            <person name="van der Burgt A."/>
            <person name="Canto-Canche B."/>
            <person name="Churchill A.C.L."/>
            <person name="Conde-Ferraez L."/>
            <person name="Cools H.J."/>
            <person name="Coutinho P.M."/>
            <person name="Csukai M."/>
            <person name="Dehal P."/>
            <person name="De Wit P."/>
            <person name="Donzelli B."/>
            <person name="van de Geest H.C."/>
            <person name="van Ham R.C.H.J."/>
            <person name="Hammond-Kosack K.E."/>
            <person name="Henrissat B."/>
            <person name="Kilian A."/>
            <person name="Kobayashi A.K."/>
            <person name="Koopmann E."/>
            <person name="Kourmpetis Y."/>
            <person name="Kuzniar A."/>
            <person name="Lindquist E."/>
            <person name="Lombard V."/>
            <person name="Maliepaard C."/>
            <person name="Martins N."/>
            <person name="Mehrabi R."/>
            <person name="Nap J.P.H."/>
            <person name="Ponomarenko A."/>
            <person name="Rudd J.J."/>
            <person name="Salamov A."/>
            <person name="Schmutz J."/>
            <person name="Schouten H.J."/>
            <person name="Shapiro H."/>
            <person name="Stergiopoulos I."/>
            <person name="Torriani S.F.F."/>
            <person name="Tu H."/>
            <person name="de Vries R.P."/>
            <person name="Waalwijk C."/>
            <person name="Ware S.B."/>
            <person name="Wiebenga A."/>
            <person name="Zwiers L.-H."/>
            <person name="Oliver R.P."/>
            <person name="Grigoriev I.V."/>
            <person name="Kema G.H.J."/>
        </authorList>
    </citation>
    <scope>NUCLEOTIDE SEQUENCE [LARGE SCALE GENOMIC DNA]</scope>
    <source>
        <strain evidence="12">CBS 115943 / IPO323</strain>
    </source>
</reference>
<dbReference type="InterPro" id="IPR027417">
    <property type="entry name" value="P-loop_NTPase"/>
</dbReference>
<evidence type="ECO:0000256" key="9">
    <source>
        <dbReference type="SAM" id="MobiDB-lite"/>
    </source>
</evidence>
<keyword evidence="1" id="KW-0547">Nucleotide-binding</keyword>
<feature type="compositionally biased region" description="Polar residues" evidence="9">
    <location>
        <begin position="44"/>
        <end position="59"/>
    </location>
</feature>
<feature type="domain" description="DNA helicase Pif1-like 2B" evidence="10">
    <location>
        <begin position="341"/>
        <end position="382"/>
    </location>
</feature>
<feature type="region of interest" description="Disordered" evidence="9">
    <location>
        <begin position="217"/>
        <end position="259"/>
    </location>
</feature>
<feature type="compositionally biased region" description="Polar residues" evidence="9">
    <location>
        <begin position="402"/>
        <end position="411"/>
    </location>
</feature>
<dbReference type="RefSeq" id="XP_003855426.1">
    <property type="nucleotide sequence ID" value="XM_003855378.1"/>
</dbReference>
<dbReference type="SUPFAM" id="SSF52540">
    <property type="entry name" value="P-loop containing nucleoside triphosphate hydrolases"/>
    <property type="match status" value="1"/>
</dbReference>
<keyword evidence="6" id="KW-0238">DNA-binding</keyword>
<organism evidence="11 12">
    <name type="scientific">Zymoseptoria tritici (strain CBS 115943 / IPO323)</name>
    <name type="common">Speckled leaf blotch fungus</name>
    <name type="synonym">Septoria tritici</name>
    <dbReference type="NCBI Taxonomy" id="336722"/>
    <lineage>
        <taxon>Eukaryota</taxon>
        <taxon>Fungi</taxon>
        <taxon>Dikarya</taxon>
        <taxon>Ascomycota</taxon>
        <taxon>Pezizomycotina</taxon>
        <taxon>Dothideomycetes</taxon>
        <taxon>Dothideomycetidae</taxon>
        <taxon>Mycosphaerellales</taxon>
        <taxon>Mycosphaerellaceae</taxon>
        <taxon>Zymoseptoria</taxon>
    </lineage>
</organism>
<evidence type="ECO:0000256" key="2">
    <source>
        <dbReference type="ARBA" id="ARBA00022763"/>
    </source>
</evidence>
<evidence type="ECO:0000256" key="5">
    <source>
        <dbReference type="ARBA" id="ARBA00022840"/>
    </source>
</evidence>
<feature type="compositionally biased region" description="Basic and acidic residues" evidence="9">
    <location>
        <begin position="225"/>
        <end position="236"/>
    </location>
</feature>
<evidence type="ECO:0000256" key="7">
    <source>
        <dbReference type="ARBA" id="ARBA00023204"/>
    </source>
</evidence>
<keyword evidence="2" id="KW-0227">DNA damage</keyword>
<evidence type="ECO:0000256" key="4">
    <source>
        <dbReference type="ARBA" id="ARBA00022806"/>
    </source>
</evidence>
<keyword evidence="4" id="KW-0347">Helicase</keyword>
<dbReference type="AlphaFoldDB" id="F9X3T7"/>
<protein>
    <recommendedName>
        <fullName evidence="10">DNA helicase Pif1-like 2B domain-containing protein</fullName>
    </recommendedName>
</protein>
<feature type="compositionally biased region" description="Polar residues" evidence="9">
    <location>
        <begin position="133"/>
        <end position="152"/>
    </location>
</feature>
<evidence type="ECO:0000313" key="11">
    <source>
        <dbReference type="EMBL" id="EGP90402.1"/>
    </source>
</evidence>
<dbReference type="EMBL" id="CM001197">
    <property type="protein sequence ID" value="EGP90402.1"/>
    <property type="molecule type" value="Genomic_DNA"/>
</dbReference>
<feature type="compositionally biased region" description="Polar residues" evidence="9">
    <location>
        <begin position="162"/>
        <end position="172"/>
    </location>
</feature>
<dbReference type="STRING" id="336722.F9X3T7"/>
<dbReference type="HOGENOM" id="CLU_548852_0_0_1"/>
<feature type="compositionally biased region" description="Basic and acidic residues" evidence="9">
    <location>
        <begin position="1"/>
        <end position="12"/>
    </location>
</feature>
<evidence type="ECO:0000256" key="1">
    <source>
        <dbReference type="ARBA" id="ARBA00022741"/>
    </source>
</evidence>
<dbReference type="KEGG" id="ztr:MYCGRDRAFT_90957"/>
<dbReference type="InterPro" id="IPR051055">
    <property type="entry name" value="PIF1_helicase"/>
</dbReference>
<accession>F9X3T7</accession>
<dbReference type="Pfam" id="PF21530">
    <property type="entry name" value="Pif1_2B_dom"/>
    <property type="match status" value="1"/>
</dbReference>
<feature type="region of interest" description="Disordered" evidence="9">
    <location>
        <begin position="1"/>
        <end position="201"/>
    </location>
</feature>
<feature type="compositionally biased region" description="Low complexity" evidence="9">
    <location>
        <begin position="19"/>
        <end position="35"/>
    </location>
</feature>
<keyword evidence="3" id="KW-0378">Hydrolase</keyword>
<gene>
    <name evidence="11" type="ORF">MYCGRDRAFT_90957</name>
</gene>
<keyword evidence="7" id="KW-0234">DNA repair</keyword>
<dbReference type="OrthoDB" id="432234at2759"/>
<feature type="compositionally biased region" description="Acidic residues" evidence="9">
    <location>
        <begin position="103"/>
        <end position="119"/>
    </location>
</feature>
<keyword evidence="12" id="KW-1185">Reference proteome</keyword>
<keyword evidence="8" id="KW-0413">Isomerase</keyword>
<dbReference type="PANTHER" id="PTHR47642:SF5">
    <property type="entry name" value="ATP-DEPENDENT DNA HELICASE"/>
    <property type="match status" value="1"/>
</dbReference>
<keyword evidence="5" id="KW-0067">ATP-binding</keyword>
<name>F9X3T7_ZYMTI</name>
<sequence length="497" mass="54286">MLRGAVKDHEQKNGPPHLSQSTFPSSQSKSTTQSTNPGYRPPLKQSSASAVNEVKSYQTHRGGIKRTASGLAKAMGGSFDDERPGSQYQPIVLGGGSAPPEDFFGENDFDSDIDLDVEEPLALGGISYPELPKQTSRPNPPKQASRSNQPPGQQIRYPTLPTARSTETTATPSRGLMSPPARTELPGSSAPLPWSSSPLEHFSSALPQQSLQKFAFDGRQPTSKDTLRRASPEPKPAKRRTLPWQAQTSEEPPRTAAPRTQIFAGMLNEMREGRLTESSTAAFRKLSRPLSFDDMLDATELFPTRNEVEGANANRLHLLQGNMFPFPAKDGGSITDKGQRDRLLANCLAPELITLKKGAQVMLIKNIDETLVNGSLGRVIGFMDERQFDSYNNNEDAFMQSPGGTVQSTTDAAAGGEAGDRPRMMEGITTSRKWPLVRFAIADGTWRDLLCQPETWKVELPNGEVQASRAQVPLILAWALSIHKAQVVPRAWQVCKC</sequence>
<dbReference type="Proteomes" id="UP000008062">
    <property type="component" value="Chromosome 2"/>
</dbReference>
<dbReference type="PANTHER" id="PTHR47642">
    <property type="entry name" value="ATP-DEPENDENT DNA HELICASE"/>
    <property type="match status" value="1"/>
</dbReference>
<evidence type="ECO:0000256" key="6">
    <source>
        <dbReference type="ARBA" id="ARBA00023125"/>
    </source>
</evidence>
<dbReference type="eggNOG" id="KOG0987">
    <property type="taxonomic scope" value="Eukaryota"/>
</dbReference>
<evidence type="ECO:0000256" key="8">
    <source>
        <dbReference type="ARBA" id="ARBA00023235"/>
    </source>
</evidence>
<dbReference type="InterPro" id="IPR049163">
    <property type="entry name" value="Pif1-like_2B_dom"/>
</dbReference>